<dbReference type="AlphaFoldDB" id="A0A1M4ZJJ9"/>
<organism evidence="2 3">
    <name type="scientific">Dysgonomonas macrotermitis</name>
    <dbReference type="NCBI Taxonomy" id="1346286"/>
    <lineage>
        <taxon>Bacteria</taxon>
        <taxon>Pseudomonadati</taxon>
        <taxon>Bacteroidota</taxon>
        <taxon>Bacteroidia</taxon>
        <taxon>Bacteroidales</taxon>
        <taxon>Dysgonomonadaceae</taxon>
        <taxon>Dysgonomonas</taxon>
    </lineage>
</organism>
<evidence type="ECO:0008006" key="4">
    <source>
        <dbReference type="Google" id="ProtNLM"/>
    </source>
</evidence>
<keyword evidence="1" id="KW-0812">Transmembrane</keyword>
<proteinExistence type="predicted"/>
<evidence type="ECO:0000313" key="2">
    <source>
        <dbReference type="EMBL" id="SHF17726.1"/>
    </source>
</evidence>
<evidence type="ECO:0000256" key="1">
    <source>
        <dbReference type="SAM" id="Phobius"/>
    </source>
</evidence>
<keyword evidence="3" id="KW-1185">Reference proteome</keyword>
<dbReference type="RefSeq" id="WP_062181586.1">
    <property type="nucleotide sequence ID" value="NZ_BBXL01000013.1"/>
</dbReference>
<dbReference type="STRING" id="1346286.SAMN05444362_10496"/>
<sequence>MNKQTVHTKLSEAVSGETRSELSVADAFIKELFNEVEKELIANSFIKIEGLGLLRVIKSGENKRILYLGSNTRLEGEIDLTVVNKHTHTTEAIGDNISFDSDSYNDKGADELFESFEERYPQHNQSKNLPQGEPRKNVQNSEYTYIANRKMNLIKTCIIALAILLLASVGYILISGASSKPDEKSLRDIGFRDIENTDTLAFNKMVVPQVDVSLQYIARIYYGDEIYWPYVFIANKDAANKNLVVRGGTVIRIPRISVDLADLHDGKLKTSLKSLATDIIKVERND</sequence>
<keyword evidence="1" id="KW-0472">Membrane</keyword>
<accession>A0A1M4ZJJ9</accession>
<reference evidence="3" key="1">
    <citation type="submission" date="2016-11" db="EMBL/GenBank/DDBJ databases">
        <authorList>
            <person name="Varghese N."/>
            <person name="Submissions S."/>
        </authorList>
    </citation>
    <scope>NUCLEOTIDE SEQUENCE [LARGE SCALE GENOMIC DNA]</scope>
    <source>
        <strain evidence="3">DSM 27370</strain>
    </source>
</reference>
<evidence type="ECO:0000313" key="3">
    <source>
        <dbReference type="Proteomes" id="UP000184480"/>
    </source>
</evidence>
<dbReference type="Proteomes" id="UP000184480">
    <property type="component" value="Unassembled WGS sequence"/>
</dbReference>
<gene>
    <name evidence="2" type="ORF">SAMN05444362_10496</name>
</gene>
<name>A0A1M4ZJJ9_9BACT</name>
<protein>
    <recommendedName>
        <fullName evidence="4">LysM domain-containing protein</fullName>
    </recommendedName>
</protein>
<feature type="transmembrane region" description="Helical" evidence="1">
    <location>
        <begin position="153"/>
        <end position="174"/>
    </location>
</feature>
<keyword evidence="1" id="KW-1133">Transmembrane helix</keyword>
<dbReference type="OrthoDB" id="996128at2"/>
<dbReference type="EMBL" id="FQUC01000004">
    <property type="protein sequence ID" value="SHF17726.1"/>
    <property type="molecule type" value="Genomic_DNA"/>
</dbReference>